<evidence type="ECO:0000313" key="1">
    <source>
        <dbReference type="EMBL" id="CDZ87990.1"/>
    </source>
</evidence>
<evidence type="ECO:0000313" key="2">
    <source>
        <dbReference type="Proteomes" id="UP000042997"/>
    </source>
</evidence>
<sequence>MTFGGRTPPNTRALSGQTRQQLLLRLTVVRAAPEPVPARDVGVRRWGTFGPCGRAS</sequence>
<reference evidence="1 2" key="1">
    <citation type="journal article" date="2014" name="Genome Announc.">
        <title>Draft Genome Sequence of Propane- and Butane-Oxidizing Actinobacterium Rhodococcus ruber IEGM 231.</title>
        <authorList>
            <person name="Ivshina I.B."/>
            <person name="Kuyukina M.S."/>
            <person name="Krivoruchko A.V."/>
            <person name="Barbe V."/>
            <person name="Fischer C."/>
        </authorList>
    </citation>
    <scope>NUCLEOTIDE SEQUENCE [LARGE SCALE GENOMIC DNA]</scope>
</reference>
<accession>A0A098BIC9</accession>
<dbReference type="Proteomes" id="UP000042997">
    <property type="component" value="Unassembled WGS sequence"/>
</dbReference>
<organism evidence="1 2">
    <name type="scientific">Rhodococcus ruber</name>
    <dbReference type="NCBI Taxonomy" id="1830"/>
    <lineage>
        <taxon>Bacteria</taxon>
        <taxon>Bacillati</taxon>
        <taxon>Actinomycetota</taxon>
        <taxon>Actinomycetes</taxon>
        <taxon>Mycobacteriales</taxon>
        <taxon>Nocardiaceae</taxon>
        <taxon>Rhodococcus</taxon>
    </lineage>
</organism>
<name>A0A098BIC9_9NOCA</name>
<protein>
    <submittedName>
        <fullName evidence="1">Uncharacterized protein</fullName>
    </submittedName>
</protein>
<dbReference type="AlphaFoldDB" id="A0A098BIC9"/>
<proteinExistence type="predicted"/>
<gene>
    <name evidence="1" type="ORF">RHRU231_370007</name>
</gene>
<dbReference type="EMBL" id="CCSD01000047">
    <property type="protein sequence ID" value="CDZ87990.1"/>
    <property type="molecule type" value="Genomic_DNA"/>
</dbReference>